<organism evidence="2 3">
    <name type="scientific">Panagrolaimus davidi</name>
    <dbReference type="NCBI Taxonomy" id="227884"/>
    <lineage>
        <taxon>Eukaryota</taxon>
        <taxon>Metazoa</taxon>
        <taxon>Ecdysozoa</taxon>
        <taxon>Nematoda</taxon>
        <taxon>Chromadorea</taxon>
        <taxon>Rhabditida</taxon>
        <taxon>Tylenchina</taxon>
        <taxon>Panagrolaimomorpha</taxon>
        <taxon>Panagrolaimoidea</taxon>
        <taxon>Panagrolaimidae</taxon>
        <taxon>Panagrolaimus</taxon>
    </lineage>
</organism>
<keyword evidence="2" id="KW-1185">Reference proteome</keyword>
<dbReference type="InterPro" id="IPR000210">
    <property type="entry name" value="BTB/POZ_dom"/>
</dbReference>
<dbReference type="InterPro" id="IPR011333">
    <property type="entry name" value="SKP1/BTB/POZ_sf"/>
</dbReference>
<dbReference type="Pfam" id="PF00651">
    <property type="entry name" value="BTB"/>
    <property type="match status" value="1"/>
</dbReference>
<accession>A0A914QVK9</accession>
<evidence type="ECO:0000313" key="3">
    <source>
        <dbReference type="WBParaSite" id="PDA_v2.g824.t1"/>
    </source>
</evidence>
<name>A0A914QVK9_9BILA</name>
<proteinExistence type="predicted"/>
<evidence type="ECO:0000313" key="2">
    <source>
        <dbReference type="Proteomes" id="UP000887578"/>
    </source>
</evidence>
<feature type="domain" description="BTB" evidence="1">
    <location>
        <begin position="169"/>
        <end position="228"/>
    </location>
</feature>
<dbReference type="Proteomes" id="UP000887578">
    <property type="component" value="Unplaced"/>
</dbReference>
<dbReference type="SUPFAM" id="SSF54695">
    <property type="entry name" value="POZ domain"/>
    <property type="match status" value="1"/>
</dbReference>
<evidence type="ECO:0000259" key="1">
    <source>
        <dbReference type="PROSITE" id="PS50097"/>
    </source>
</evidence>
<sequence>MDETSKIMIECPITIKWIISKSRIIELQKSSIKSFESDLRPAFGNASGVQYGLIFYPWFYSENGPTDSIIILNLIPGRENHIKAEYKIVVKSANFESIKSKTYDKKFPIFGWGSCLCSSEDLINSEKNYLIDDKLIIDLEGVLKIERKNVQKKWENGDLGDCLWERMDKDFTILVDGKKIEVHKLILASRSPVFERMFETNMKESIENKVEIIDFSFTVVEAAILMCYQKSTISFLTIIDYMKLLQFFDKYNIETLKEKIENYLIDEICVSNVCKFVNCSILSNSQKLYQKCGDFLNNALKNKTPISDLELLDKDLAVNLLKNVYCYVSKTV</sequence>
<protein>
    <submittedName>
        <fullName evidence="3">BTB domain-containing protein</fullName>
    </submittedName>
</protein>
<dbReference type="PROSITE" id="PS50097">
    <property type="entry name" value="BTB"/>
    <property type="match status" value="1"/>
</dbReference>
<dbReference type="SUPFAM" id="SSF49599">
    <property type="entry name" value="TRAF domain-like"/>
    <property type="match status" value="1"/>
</dbReference>
<dbReference type="AlphaFoldDB" id="A0A914QVK9"/>
<reference evidence="3" key="1">
    <citation type="submission" date="2022-11" db="UniProtKB">
        <authorList>
            <consortium name="WormBaseParasite"/>
        </authorList>
    </citation>
    <scope>IDENTIFICATION</scope>
</reference>
<dbReference type="PANTHER" id="PTHR24413">
    <property type="entry name" value="SPECKLE-TYPE POZ PROTEIN"/>
    <property type="match status" value="1"/>
</dbReference>
<dbReference type="WBParaSite" id="PDA_v2.g824.t1">
    <property type="protein sequence ID" value="PDA_v2.g824.t1"/>
    <property type="gene ID" value="PDA_v2.g824"/>
</dbReference>
<dbReference type="Gene3D" id="3.30.710.10">
    <property type="entry name" value="Potassium Channel Kv1.1, Chain A"/>
    <property type="match status" value="1"/>
</dbReference>
<dbReference type="SMART" id="SM00225">
    <property type="entry name" value="BTB"/>
    <property type="match status" value="1"/>
</dbReference>